<dbReference type="AlphaFoldDB" id="A0A8J3FMM0"/>
<proteinExistence type="predicted"/>
<evidence type="ECO:0000313" key="2">
    <source>
        <dbReference type="EMBL" id="GGK85015.1"/>
    </source>
</evidence>
<evidence type="ECO:0000259" key="1">
    <source>
        <dbReference type="Pfam" id="PF00550"/>
    </source>
</evidence>
<reference evidence="2" key="2">
    <citation type="submission" date="2020-09" db="EMBL/GenBank/DDBJ databases">
        <authorList>
            <person name="Sun Q."/>
            <person name="Zhou Y."/>
        </authorList>
    </citation>
    <scope>NUCLEOTIDE SEQUENCE</scope>
    <source>
        <strain evidence="2">CGMCC 4.7299</strain>
    </source>
</reference>
<dbReference type="Pfam" id="PF00550">
    <property type="entry name" value="PP-binding"/>
    <property type="match status" value="1"/>
</dbReference>
<accession>A0A8J3FMM0</accession>
<dbReference type="SUPFAM" id="SSF47336">
    <property type="entry name" value="ACP-like"/>
    <property type="match status" value="1"/>
</dbReference>
<keyword evidence="3" id="KW-1185">Reference proteome</keyword>
<dbReference type="Gene3D" id="1.10.1200.10">
    <property type="entry name" value="ACP-like"/>
    <property type="match status" value="1"/>
</dbReference>
<dbReference type="Proteomes" id="UP000656042">
    <property type="component" value="Unassembled WGS sequence"/>
</dbReference>
<dbReference type="EMBL" id="BMMX01000005">
    <property type="protein sequence ID" value="GGK85015.1"/>
    <property type="molecule type" value="Genomic_DNA"/>
</dbReference>
<gene>
    <name evidence="2" type="ORF">GCM10012284_19160</name>
</gene>
<dbReference type="RefSeq" id="WP_189078766.1">
    <property type="nucleotide sequence ID" value="NZ_BMMX01000005.1"/>
</dbReference>
<feature type="domain" description="Carrier" evidence="1">
    <location>
        <begin position="23"/>
        <end position="58"/>
    </location>
</feature>
<protein>
    <recommendedName>
        <fullName evidence="1">Carrier domain-containing protein</fullName>
    </recommendedName>
</protein>
<dbReference type="InterPro" id="IPR009081">
    <property type="entry name" value="PP-bd_ACP"/>
</dbReference>
<reference evidence="2" key="1">
    <citation type="journal article" date="2014" name="Int. J. Syst. Evol. Microbiol.">
        <title>Complete genome sequence of Corynebacterium casei LMG S-19264T (=DSM 44701T), isolated from a smear-ripened cheese.</title>
        <authorList>
            <consortium name="US DOE Joint Genome Institute (JGI-PGF)"/>
            <person name="Walter F."/>
            <person name="Albersmeier A."/>
            <person name="Kalinowski J."/>
            <person name="Ruckert C."/>
        </authorList>
    </citation>
    <scope>NUCLEOTIDE SEQUENCE</scope>
    <source>
        <strain evidence="2">CGMCC 4.7299</strain>
    </source>
</reference>
<dbReference type="InterPro" id="IPR036736">
    <property type="entry name" value="ACP-like_sf"/>
</dbReference>
<comment type="caution">
    <text evidence="2">The sequence shown here is derived from an EMBL/GenBank/DDBJ whole genome shotgun (WGS) entry which is preliminary data.</text>
</comment>
<organism evidence="2 3">
    <name type="scientific">Mangrovihabitans endophyticus</name>
    <dbReference type="NCBI Taxonomy" id="1751298"/>
    <lineage>
        <taxon>Bacteria</taxon>
        <taxon>Bacillati</taxon>
        <taxon>Actinomycetota</taxon>
        <taxon>Actinomycetes</taxon>
        <taxon>Micromonosporales</taxon>
        <taxon>Micromonosporaceae</taxon>
        <taxon>Mangrovihabitans</taxon>
    </lineage>
</organism>
<name>A0A8J3FMM0_9ACTN</name>
<sequence>MSGGVQEIADWLLVQSGAPKGAAPIDRDQDLFESGVLSSLQVMELIVMIEQASGKRVDRLSIGPGDLNTIDQIEQRFFDPAPTESEQARAAG</sequence>
<evidence type="ECO:0000313" key="3">
    <source>
        <dbReference type="Proteomes" id="UP000656042"/>
    </source>
</evidence>